<evidence type="ECO:0000313" key="20">
    <source>
        <dbReference type="Proteomes" id="UP001241092"/>
    </source>
</evidence>
<accession>A0AAI8TRN9</accession>
<evidence type="ECO:0000256" key="3">
    <source>
        <dbReference type="ARBA" id="ARBA00022548"/>
    </source>
</evidence>
<keyword evidence="5" id="KW-0274">FAD</keyword>
<name>A0AAI8TRN9_MYCME</name>
<evidence type="ECO:0000313" key="19">
    <source>
        <dbReference type="EMBL" id="BDY27322.1"/>
    </source>
</evidence>
<keyword evidence="7" id="KW-0443">Lipid metabolism</keyword>
<dbReference type="InterPro" id="IPR036188">
    <property type="entry name" value="FAD/NAD-bd_sf"/>
</dbReference>
<dbReference type="InterPro" id="IPR002938">
    <property type="entry name" value="FAD-bd"/>
</dbReference>
<dbReference type="Pfam" id="PF01494">
    <property type="entry name" value="FAD_binding_3"/>
    <property type="match status" value="1"/>
</dbReference>
<dbReference type="Pfam" id="PF05199">
    <property type="entry name" value="GMC_oxred_C"/>
    <property type="match status" value="1"/>
</dbReference>
<evidence type="ECO:0000256" key="13">
    <source>
        <dbReference type="ARBA" id="ARBA00049723"/>
    </source>
</evidence>
<dbReference type="AlphaFoldDB" id="A0AAI8TRN9"/>
<comment type="pathway">
    <text evidence="12">Steroid metabolism; cholesterol degradation.</text>
</comment>
<evidence type="ECO:0000259" key="17">
    <source>
        <dbReference type="Pfam" id="PF01494"/>
    </source>
</evidence>
<dbReference type="PANTHER" id="PTHR47470">
    <property type="entry name" value="CHOLESTEROL OXIDASE"/>
    <property type="match status" value="1"/>
</dbReference>
<dbReference type="EMBL" id="AP027452">
    <property type="protein sequence ID" value="BDY27322.1"/>
    <property type="molecule type" value="Genomic_DNA"/>
</dbReference>
<evidence type="ECO:0000256" key="1">
    <source>
        <dbReference type="ARBA" id="ARBA00001974"/>
    </source>
</evidence>
<evidence type="ECO:0000256" key="12">
    <source>
        <dbReference type="ARBA" id="ARBA00049645"/>
    </source>
</evidence>
<organism evidence="19 20">
    <name type="scientific">Mycolicibacterium mageritense</name>
    <name type="common">Mycobacterium mageritense</name>
    <dbReference type="NCBI Taxonomy" id="53462"/>
    <lineage>
        <taxon>Bacteria</taxon>
        <taxon>Bacillati</taxon>
        <taxon>Actinomycetota</taxon>
        <taxon>Actinomycetes</taxon>
        <taxon>Mycobacteriales</taxon>
        <taxon>Mycobacteriaceae</taxon>
        <taxon>Mycolicibacterium</taxon>
    </lineage>
</organism>
<evidence type="ECO:0000256" key="9">
    <source>
        <dbReference type="ARBA" id="ARBA00023221"/>
    </source>
</evidence>
<feature type="domain" description="FAD-binding" evidence="17">
    <location>
        <begin position="12"/>
        <end position="43"/>
    </location>
</feature>
<dbReference type="GO" id="GO:0016995">
    <property type="term" value="F:cholesterol oxidase activity"/>
    <property type="evidence" value="ECO:0007669"/>
    <property type="project" value="UniProtKB-EC"/>
</dbReference>
<dbReference type="GO" id="GO:0004769">
    <property type="term" value="F:steroid Delta-isomerase activity"/>
    <property type="evidence" value="ECO:0007669"/>
    <property type="project" value="UniProtKB-EC"/>
</dbReference>
<dbReference type="SUPFAM" id="SSF51905">
    <property type="entry name" value="FAD/NAD(P)-binding domain"/>
    <property type="match status" value="1"/>
</dbReference>
<comment type="cofactor">
    <cofactor evidence="1">
        <name>FAD</name>
        <dbReference type="ChEBI" id="CHEBI:57692"/>
    </cofactor>
</comment>
<dbReference type="Pfam" id="PF00732">
    <property type="entry name" value="GMC_oxred_N"/>
    <property type="match status" value="1"/>
</dbReference>
<dbReference type="GO" id="GO:0071949">
    <property type="term" value="F:FAD binding"/>
    <property type="evidence" value="ECO:0007669"/>
    <property type="project" value="InterPro"/>
</dbReference>
<evidence type="ECO:0000256" key="6">
    <source>
        <dbReference type="ARBA" id="ARBA00023002"/>
    </source>
</evidence>
<dbReference type="RefSeq" id="WP_286213785.1">
    <property type="nucleotide sequence ID" value="NZ_AP027452.1"/>
</dbReference>
<feature type="domain" description="Glucose-methanol-choline oxidoreductase N-terminal" evidence="16">
    <location>
        <begin position="207"/>
        <end position="306"/>
    </location>
</feature>
<evidence type="ECO:0000256" key="7">
    <source>
        <dbReference type="ARBA" id="ARBA00023098"/>
    </source>
</evidence>
<evidence type="ECO:0000256" key="4">
    <source>
        <dbReference type="ARBA" id="ARBA00022630"/>
    </source>
</evidence>
<evidence type="ECO:0000256" key="14">
    <source>
        <dbReference type="ARBA" id="ARBA00049744"/>
    </source>
</evidence>
<dbReference type="Gene3D" id="3.50.50.60">
    <property type="entry name" value="FAD/NAD(P)-binding domain"/>
    <property type="match status" value="3"/>
</dbReference>
<comment type="similarity">
    <text evidence="2">Belongs to the GMC oxidoreductase family.</text>
</comment>
<keyword evidence="6 19" id="KW-0560">Oxidoreductase</keyword>
<keyword evidence="9" id="KW-0753">Steroid metabolism</keyword>
<evidence type="ECO:0000259" key="18">
    <source>
        <dbReference type="Pfam" id="PF05199"/>
    </source>
</evidence>
<dbReference type="InterPro" id="IPR052542">
    <property type="entry name" value="Cholesterol_Oxidase"/>
</dbReference>
<evidence type="ECO:0000259" key="16">
    <source>
        <dbReference type="Pfam" id="PF00732"/>
    </source>
</evidence>
<evidence type="ECO:0000256" key="10">
    <source>
        <dbReference type="ARBA" id="ARBA00023235"/>
    </source>
</evidence>
<evidence type="ECO:0000256" key="15">
    <source>
        <dbReference type="ARBA" id="ARBA00049778"/>
    </source>
</evidence>
<evidence type="ECO:0000256" key="8">
    <source>
        <dbReference type="ARBA" id="ARBA00023166"/>
    </source>
</evidence>
<keyword evidence="10" id="KW-0413">Isomerase</keyword>
<keyword evidence="4" id="KW-0285">Flavoprotein</keyword>
<dbReference type="Proteomes" id="UP001241092">
    <property type="component" value="Chromosome"/>
</dbReference>
<protein>
    <recommendedName>
        <fullName evidence="14">Cholesterol oxidase</fullName>
        <ecNumber evidence="13">1.1.3.6</ecNumber>
        <ecNumber evidence="11">5.3.3.1</ecNumber>
    </recommendedName>
    <alternativeName>
        <fullName evidence="15">Cholesterol isomerase</fullName>
    </alternativeName>
</protein>
<sequence length="584" mass="63168">MSLRIGEVPQTTDVLVIGSGFGGSVVAETLAEAGVEVCLVERGKGYPPGSFPRTPAGVGTNFWDPSAGLHGMFNVWSFDGLDSVVSSGVGGGSLIYANVMLRKDESWFRQHHPYRPGVTEEWSFGYGDLEPHYDAVERFLDVQRLPAHHPQFNLPKTAAFQAAATRLDGAHTTFAPLAVRFRDAQGEPAIGAPLPDAGYPNLFGAPRRTCRMLGECDVGCNDGAKNSLDHTYLSAASHHGASLHERTEVRTITRRDDGRFDVEVVVHRPENEGSPTDTRALPIHTITARRVVVSAGTFGSTYLLLKNRERLGLDNPALGTRFCGNGDLLGFIFNSREKLDGTNGPVITSYARFPDRIDTGAAEDFGMYIEDAGYPAFAAWLVETSQAGRQLGRLSGLVAKRMWSRWTGRRRTSLSADIASVLGPGRLTAQSLPVLGMGRDIPDGTLYLRNGDTPEEILDSTWTTRTSMNYFDTMVHRMGKIAELLDGDFVVNPSYLLQRRVITVHPLGGCPADTTRATGVVDSHGRVHGVPGLRVCDGSVFPGPVGANPSLTIAAFARRVALDMLEESPSTYHDDEDSELAGAS</sequence>
<reference evidence="19" key="1">
    <citation type="submission" date="2023-03" db="EMBL/GenBank/DDBJ databases">
        <title>Draft genome sequence of a Mycolicibacterium mageritense strain H4_3_1 isolated from a hybrid biological-inorganic system reactor.</title>
        <authorList>
            <person name="Feng X."/>
            <person name="Kazama D."/>
            <person name="Sato K."/>
            <person name="Kobayashi H."/>
        </authorList>
    </citation>
    <scope>NUCLEOTIDE SEQUENCE</scope>
    <source>
        <strain evidence="19">H4_3_1</strain>
    </source>
</reference>
<dbReference type="InterPro" id="IPR007867">
    <property type="entry name" value="GMC_OxRtase_C"/>
</dbReference>
<evidence type="ECO:0000256" key="11">
    <source>
        <dbReference type="ARBA" id="ARBA00038856"/>
    </source>
</evidence>
<evidence type="ECO:0000256" key="2">
    <source>
        <dbReference type="ARBA" id="ARBA00010790"/>
    </source>
</evidence>
<keyword evidence="8" id="KW-1207">Sterol metabolism</keyword>
<feature type="domain" description="Glucose-methanol-choline oxidoreductase C-terminal" evidence="18">
    <location>
        <begin position="496"/>
        <end position="557"/>
    </location>
</feature>
<dbReference type="EC" id="5.3.3.1" evidence="11"/>
<dbReference type="InterPro" id="IPR000172">
    <property type="entry name" value="GMC_OxRdtase_N"/>
</dbReference>
<dbReference type="EC" id="1.1.3.6" evidence="13"/>
<dbReference type="PANTHER" id="PTHR47470:SF1">
    <property type="entry name" value="FAD-DEPENDENT OXIDOREDUCTASE 2 FAD BINDING DOMAIN-CONTAINING PROTEIN"/>
    <property type="match status" value="1"/>
</dbReference>
<gene>
    <name evidence="19" type="primary">betA_1</name>
    <name evidence="19" type="ORF">hbim_01245</name>
</gene>
<dbReference type="GO" id="GO:0008203">
    <property type="term" value="P:cholesterol metabolic process"/>
    <property type="evidence" value="ECO:0007669"/>
    <property type="project" value="UniProtKB-KW"/>
</dbReference>
<evidence type="ECO:0000256" key="5">
    <source>
        <dbReference type="ARBA" id="ARBA00022827"/>
    </source>
</evidence>
<proteinExistence type="inferred from homology"/>
<keyword evidence="3" id="KW-0153">Cholesterol metabolism</keyword>